<dbReference type="GO" id="GO:0008234">
    <property type="term" value="F:cysteine-type peptidase activity"/>
    <property type="evidence" value="ECO:0007669"/>
    <property type="project" value="UniProtKB-KW"/>
</dbReference>
<dbReference type="InterPro" id="IPR038765">
    <property type="entry name" value="Papain-like_cys_pep_sf"/>
</dbReference>
<dbReference type="Pfam" id="PF00877">
    <property type="entry name" value="NLPC_P60"/>
    <property type="match status" value="1"/>
</dbReference>
<dbReference type="Proteomes" id="UP000256661">
    <property type="component" value="Unassembled WGS sequence"/>
</dbReference>
<comment type="caution">
    <text evidence="8">The sequence shown here is derived from an EMBL/GenBank/DDBJ whole genome shotgun (WGS) entry which is preliminary data.</text>
</comment>
<keyword evidence="3" id="KW-0378">Hydrolase</keyword>
<evidence type="ECO:0000256" key="1">
    <source>
        <dbReference type="ARBA" id="ARBA00007074"/>
    </source>
</evidence>
<feature type="coiled-coil region" evidence="5">
    <location>
        <begin position="46"/>
        <end position="94"/>
    </location>
</feature>
<dbReference type="InterPro" id="IPR051202">
    <property type="entry name" value="Peptidase_C40"/>
</dbReference>
<feature type="coiled-coil region" evidence="5">
    <location>
        <begin position="155"/>
        <end position="199"/>
    </location>
</feature>
<keyword evidence="5" id="KW-0175">Coiled coil</keyword>
<reference evidence="8 9" key="1">
    <citation type="submission" date="2018-08" db="EMBL/GenBank/DDBJ databases">
        <title>Sequencing the genomes of 1000 actinobacteria strains.</title>
        <authorList>
            <person name="Klenk H.-P."/>
        </authorList>
    </citation>
    <scope>NUCLEOTIDE SEQUENCE [LARGE SCALE GENOMIC DNA]</scope>
    <source>
        <strain evidence="8 9">DSM 43927</strain>
    </source>
</reference>
<evidence type="ECO:0000256" key="3">
    <source>
        <dbReference type="ARBA" id="ARBA00022801"/>
    </source>
</evidence>
<accession>A0A3D9SZM2</accession>
<gene>
    <name evidence="8" type="ORF">DFJ69_5026</name>
</gene>
<evidence type="ECO:0000256" key="4">
    <source>
        <dbReference type="ARBA" id="ARBA00022807"/>
    </source>
</evidence>
<name>A0A3D9SZM2_9ACTN</name>
<dbReference type="GO" id="GO:0006508">
    <property type="term" value="P:proteolysis"/>
    <property type="evidence" value="ECO:0007669"/>
    <property type="project" value="UniProtKB-KW"/>
</dbReference>
<evidence type="ECO:0000256" key="6">
    <source>
        <dbReference type="SAM" id="MobiDB-lite"/>
    </source>
</evidence>
<dbReference type="SUPFAM" id="SSF54001">
    <property type="entry name" value="Cysteine proteinases"/>
    <property type="match status" value="1"/>
</dbReference>
<keyword evidence="4" id="KW-0788">Thiol protease</keyword>
<protein>
    <submittedName>
        <fullName evidence="8">NlpC/P60 family protein</fullName>
    </submittedName>
</protein>
<organism evidence="8 9">
    <name type="scientific">Thermomonospora umbrina</name>
    <dbReference type="NCBI Taxonomy" id="111806"/>
    <lineage>
        <taxon>Bacteria</taxon>
        <taxon>Bacillati</taxon>
        <taxon>Actinomycetota</taxon>
        <taxon>Actinomycetes</taxon>
        <taxon>Streptosporangiales</taxon>
        <taxon>Thermomonosporaceae</taxon>
        <taxon>Thermomonospora</taxon>
    </lineage>
</organism>
<keyword evidence="2" id="KW-0645">Protease</keyword>
<proteinExistence type="inferred from homology"/>
<dbReference type="AlphaFoldDB" id="A0A3D9SZM2"/>
<comment type="similarity">
    <text evidence="1">Belongs to the peptidase C40 family.</text>
</comment>
<evidence type="ECO:0000313" key="8">
    <source>
        <dbReference type="EMBL" id="REE99513.1"/>
    </source>
</evidence>
<dbReference type="EMBL" id="QTTT01000001">
    <property type="protein sequence ID" value="REE99513.1"/>
    <property type="molecule type" value="Genomic_DNA"/>
</dbReference>
<feature type="domain" description="NlpC/P60" evidence="7">
    <location>
        <begin position="220"/>
        <end position="337"/>
    </location>
</feature>
<evidence type="ECO:0000259" key="7">
    <source>
        <dbReference type="PROSITE" id="PS51935"/>
    </source>
</evidence>
<dbReference type="Gene3D" id="3.90.1720.10">
    <property type="entry name" value="endopeptidase domain like (from Nostoc punctiforme)"/>
    <property type="match status" value="1"/>
</dbReference>
<keyword evidence="9" id="KW-1185">Reference proteome</keyword>
<dbReference type="PROSITE" id="PS51935">
    <property type="entry name" value="NLPC_P60"/>
    <property type="match status" value="1"/>
</dbReference>
<dbReference type="PANTHER" id="PTHR47053:SF1">
    <property type="entry name" value="MUREIN DD-ENDOPEPTIDASE MEPH-RELATED"/>
    <property type="match status" value="1"/>
</dbReference>
<dbReference type="InterPro" id="IPR000064">
    <property type="entry name" value="NLP_P60_dom"/>
</dbReference>
<sequence length="337" mass="36552">MDREGRYATVASQKTRRIWATACLTVATTVALPVTTVGAEPTPPSASSVQKQLDKLNEQVDKLVEKYNQAGEDLKTAKAKLKAATNAAKIERADFDKARRRVAQMAADAYKNGDMADLKTFVAGGDPQVLLDQNAVFTHLSRNRSSELTVYLAAAQRLQRRQAQAQEAYNDVRRRHADLKGQKKKVEKAINDQEKLLRRLGVPPDRPRSGGGGTYNGPASGSARVALQYAYAQLGKPYVYGGSGPNGYDCSGLMMRSWGAAGVNLPRTTYSQRSATKTVSRSNLQPGDLVFFSSLGHVGMYVGNGQMIHAPRTGKNVEVVPITSGYYASNFHSAGRP</sequence>
<evidence type="ECO:0000256" key="2">
    <source>
        <dbReference type="ARBA" id="ARBA00022670"/>
    </source>
</evidence>
<evidence type="ECO:0000313" key="9">
    <source>
        <dbReference type="Proteomes" id="UP000256661"/>
    </source>
</evidence>
<feature type="region of interest" description="Disordered" evidence="6">
    <location>
        <begin position="199"/>
        <end position="218"/>
    </location>
</feature>
<dbReference type="PANTHER" id="PTHR47053">
    <property type="entry name" value="MUREIN DD-ENDOPEPTIDASE MEPH-RELATED"/>
    <property type="match status" value="1"/>
</dbReference>
<evidence type="ECO:0000256" key="5">
    <source>
        <dbReference type="SAM" id="Coils"/>
    </source>
</evidence>